<name>A0A917EVM0_HALAA</name>
<evidence type="ECO:0000256" key="4">
    <source>
        <dbReference type="ARBA" id="ARBA00022692"/>
    </source>
</evidence>
<feature type="transmembrane region" description="Helical" evidence="7">
    <location>
        <begin position="166"/>
        <end position="182"/>
    </location>
</feature>
<dbReference type="AlphaFoldDB" id="A0A917EVM0"/>
<proteinExistence type="predicted"/>
<sequence length="399" mass="43057">MVMFDHFPSYLYLFRAGIVNGIGDRFSQVAVLALVLEITGSGLLVGLVMGIRVVPYLIFSLLGGKLADRFNRRMLMIVTDLIRFPFALIFLFVESSEQLWILYVGVAVLACGEAFYQPVRKSTIGSIVKKNQLAKVNALEQVIVGVVLILGSISGGVVAFFLGEKVSFILNAVTFLVAAWFLKKLPDTPSTSSNIKEEAGVEKSWNQVGFVVWTVIIIQLLTPVTDGIFNVLISLYGAETFQLGDLGIGLLYGALGAGLVLSFYITSLIKKRMLSLAVMAVGMEGAMQITASVSPSIWLAACLFVLISAVGGVSAACLDTIVMSRTKPEHQGRVFGLLESLTNTQLGLAMLAAGILVDLYSPRWVGMIGGMLNIAIAALCVIFLFTLRKKVLLEKTSIL</sequence>
<comment type="caution">
    <text evidence="9">The sequence shown here is derived from an EMBL/GenBank/DDBJ whole genome shotgun (WGS) entry which is preliminary data.</text>
</comment>
<feature type="transmembrane region" description="Helical" evidence="7">
    <location>
        <begin position="42"/>
        <end position="62"/>
    </location>
</feature>
<dbReference type="InterPro" id="IPR036259">
    <property type="entry name" value="MFS_trans_sf"/>
</dbReference>
<comment type="subcellular location">
    <subcellularLocation>
        <location evidence="1">Cell membrane</location>
        <topology evidence="1">Multi-pass membrane protein</topology>
    </subcellularLocation>
</comment>
<dbReference type="SUPFAM" id="SSF103473">
    <property type="entry name" value="MFS general substrate transporter"/>
    <property type="match status" value="1"/>
</dbReference>
<dbReference type="Gene3D" id="1.20.1250.20">
    <property type="entry name" value="MFS general substrate transporter like domains"/>
    <property type="match status" value="1"/>
</dbReference>
<dbReference type="PRINTS" id="PR01988">
    <property type="entry name" value="EXPORTERBACE"/>
</dbReference>
<evidence type="ECO:0000313" key="9">
    <source>
        <dbReference type="EMBL" id="GGF12699.1"/>
    </source>
</evidence>
<feature type="transmembrane region" description="Helical" evidence="7">
    <location>
        <begin position="248"/>
        <end position="266"/>
    </location>
</feature>
<feature type="transmembrane region" description="Helical" evidence="7">
    <location>
        <begin position="334"/>
        <end position="357"/>
    </location>
</feature>
<dbReference type="CDD" id="cd06173">
    <property type="entry name" value="MFS_MefA_like"/>
    <property type="match status" value="1"/>
</dbReference>
<evidence type="ECO:0000256" key="6">
    <source>
        <dbReference type="ARBA" id="ARBA00023136"/>
    </source>
</evidence>
<dbReference type="InterPro" id="IPR011701">
    <property type="entry name" value="MFS"/>
</dbReference>
<gene>
    <name evidence="9" type="ORF">GCM10010954_09310</name>
</gene>
<feature type="transmembrane region" description="Helical" evidence="7">
    <location>
        <begin position="137"/>
        <end position="160"/>
    </location>
</feature>
<keyword evidence="5 7" id="KW-1133">Transmembrane helix</keyword>
<dbReference type="PANTHER" id="PTHR23513:SF11">
    <property type="entry name" value="STAPHYLOFERRIN A TRANSPORTER"/>
    <property type="match status" value="1"/>
</dbReference>
<evidence type="ECO:0000259" key="8">
    <source>
        <dbReference type="PROSITE" id="PS50850"/>
    </source>
</evidence>
<dbReference type="RefSeq" id="WP_188376287.1">
    <property type="nucleotide sequence ID" value="NZ_BMEL01000001.1"/>
</dbReference>
<protein>
    <submittedName>
        <fullName evidence="9">MFS transporter</fullName>
    </submittedName>
</protein>
<feature type="transmembrane region" description="Helical" evidence="7">
    <location>
        <begin position="99"/>
        <end position="116"/>
    </location>
</feature>
<evidence type="ECO:0000256" key="1">
    <source>
        <dbReference type="ARBA" id="ARBA00004651"/>
    </source>
</evidence>
<dbReference type="GO" id="GO:0022857">
    <property type="term" value="F:transmembrane transporter activity"/>
    <property type="evidence" value="ECO:0007669"/>
    <property type="project" value="InterPro"/>
</dbReference>
<evidence type="ECO:0000256" key="5">
    <source>
        <dbReference type="ARBA" id="ARBA00022989"/>
    </source>
</evidence>
<feature type="transmembrane region" description="Helical" evidence="7">
    <location>
        <begin position="363"/>
        <end position="387"/>
    </location>
</feature>
<feature type="domain" description="Major facilitator superfamily (MFS) profile" evidence="8">
    <location>
        <begin position="1"/>
        <end position="392"/>
    </location>
</feature>
<organism evidence="9 10">
    <name type="scientific">Halobacillus andaensis</name>
    <dbReference type="NCBI Taxonomy" id="1176239"/>
    <lineage>
        <taxon>Bacteria</taxon>
        <taxon>Bacillati</taxon>
        <taxon>Bacillota</taxon>
        <taxon>Bacilli</taxon>
        <taxon>Bacillales</taxon>
        <taxon>Bacillaceae</taxon>
        <taxon>Halobacillus</taxon>
    </lineage>
</organism>
<dbReference type="PANTHER" id="PTHR23513">
    <property type="entry name" value="INTEGRAL MEMBRANE EFFLUX PROTEIN-RELATED"/>
    <property type="match status" value="1"/>
</dbReference>
<keyword evidence="4 7" id="KW-0812">Transmembrane</keyword>
<evidence type="ECO:0000256" key="2">
    <source>
        <dbReference type="ARBA" id="ARBA00022448"/>
    </source>
</evidence>
<evidence type="ECO:0000256" key="7">
    <source>
        <dbReference type="SAM" id="Phobius"/>
    </source>
</evidence>
<dbReference type="Proteomes" id="UP000660110">
    <property type="component" value="Unassembled WGS sequence"/>
</dbReference>
<dbReference type="EMBL" id="BMEL01000001">
    <property type="protein sequence ID" value="GGF12699.1"/>
    <property type="molecule type" value="Genomic_DNA"/>
</dbReference>
<reference evidence="9" key="1">
    <citation type="journal article" date="2014" name="Int. J. Syst. Evol. Microbiol.">
        <title>Complete genome sequence of Corynebacterium casei LMG S-19264T (=DSM 44701T), isolated from a smear-ripened cheese.</title>
        <authorList>
            <consortium name="US DOE Joint Genome Institute (JGI-PGF)"/>
            <person name="Walter F."/>
            <person name="Albersmeier A."/>
            <person name="Kalinowski J."/>
            <person name="Ruckert C."/>
        </authorList>
    </citation>
    <scope>NUCLEOTIDE SEQUENCE</scope>
    <source>
        <strain evidence="9">CGMCC 1.12153</strain>
    </source>
</reference>
<dbReference type="GO" id="GO:0005886">
    <property type="term" value="C:plasma membrane"/>
    <property type="evidence" value="ECO:0007669"/>
    <property type="project" value="UniProtKB-SubCell"/>
</dbReference>
<dbReference type="Pfam" id="PF07690">
    <property type="entry name" value="MFS_1"/>
    <property type="match status" value="1"/>
</dbReference>
<feature type="transmembrane region" description="Helical" evidence="7">
    <location>
        <begin position="210"/>
        <end position="236"/>
    </location>
</feature>
<keyword evidence="3" id="KW-1003">Cell membrane</keyword>
<keyword evidence="10" id="KW-1185">Reference proteome</keyword>
<feature type="transmembrane region" description="Helical" evidence="7">
    <location>
        <begin position="297"/>
        <end position="322"/>
    </location>
</feature>
<accession>A0A917EVM0</accession>
<dbReference type="PROSITE" id="PS50850">
    <property type="entry name" value="MFS"/>
    <property type="match status" value="1"/>
</dbReference>
<feature type="transmembrane region" description="Helical" evidence="7">
    <location>
        <begin position="74"/>
        <end position="93"/>
    </location>
</feature>
<evidence type="ECO:0000256" key="3">
    <source>
        <dbReference type="ARBA" id="ARBA00022475"/>
    </source>
</evidence>
<dbReference type="InterPro" id="IPR020846">
    <property type="entry name" value="MFS_dom"/>
</dbReference>
<keyword evidence="6 7" id="KW-0472">Membrane</keyword>
<evidence type="ECO:0000313" key="10">
    <source>
        <dbReference type="Proteomes" id="UP000660110"/>
    </source>
</evidence>
<keyword evidence="2" id="KW-0813">Transport</keyword>
<reference evidence="9" key="2">
    <citation type="submission" date="2020-09" db="EMBL/GenBank/DDBJ databases">
        <authorList>
            <person name="Sun Q."/>
            <person name="Zhou Y."/>
        </authorList>
    </citation>
    <scope>NUCLEOTIDE SEQUENCE</scope>
    <source>
        <strain evidence="9">CGMCC 1.12153</strain>
    </source>
</reference>
<dbReference type="InterPro" id="IPR022324">
    <property type="entry name" value="Bacilysin_exporter_BacE_put"/>
</dbReference>